<sequence length="533" mass="60351">MYITVSSFGASSLHHHQFVELVCKGKMRADFEHSMSVSRMIGRRVQDDARSNPSRQAISSASKASWNIIPNKFLNQFGGKISRTIELESPKGNVYVVKVTKHMNKTVLQCGREAFADAHQIEESDSLLFRHIENSRFEVTFLDSDGCEKVFSCAGKKMASSAREINVDHIDISSSSQDDSTQSSGGERRRDNLRGKTAKLAASSSSGESGEEATESSTSEHELFDDLVDPQTPAVPGYILSRGTSLSAAQEEKIDMLVEDIRPEVPLYVTTIKHSNVNSHHPTLVIAKNYASEHFRRTSQTITLKCQGKNKKWHPRFYIRKDQVGYILQGHWIDFVRNHLEEGDICVFHLRKFTGRKFRATVHLLCETKSHSLGTLRASPKRIDSRDCRMRPRVTGARRASSKHYVLSDRASLTAEQMTKVEEIVHSIQSDVPIYVSIMSKINVGTDGLYIIAICRNYASKYLPREHQMVTLRRGGKSWQVWFRVNKHDLRMLSRGWKKFAGDNGLQVVDACLFELLSVDENSYTMNVHIIRK</sequence>
<protein>
    <recommendedName>
        <fullName evidence="7">TF-B3 domain-containing protein</fullName>
    </recommendedName>
</protein>
<dbReference type="SMART" id="SM01019">
    <property type="entry name" value="B3"/>
    <property type="match status" value="3"/>
</dbReference>
<evidence type="ECO:0000256" key="5">
    <source>
        <dbReference type="ARBA" id="ARBA00023242"/>
    </source>
</evidence>
<evidence type="ECO:0000256" key="4">
    <source>
        <dbReference type="ARBA" id="ARBA00023163"/>
    </source>
</evidence>
<dbReference type="Gramene" id="OB03G34360.1">
    <property type="protein sequence ID" value="OB03G34360.1"/>
    <property type="gene ID" value="OB03G34360"/>
</dbReference>
<dbReference type="InterPro" id="IPR044837">
    <property type="entry name" value="REM16-like"/>
</dbReference>
<accession>J3LQW0</accession>
<dbReference type="InterPro" id="IPR015300">
    <property type="entry name" value="DNA-bd_pseudobarrel_sf"/>
</dbReference>
<dbReference type="CDD" id="cd10017">
    <property type="entry name" value="B3_DNA"/>
    <property type="match status" value="3"/>
</dbReference>
<evidence type="ECO:0000313" key="9">
    <source>
        <dbReference type="Proteomes" id="UP000006038"/>
    </source>
</evidence>
<feature type="domain" description="TF-B3" evidence="7">
    <location>
        <begin position="52"/>
        <end position="145"/>
    </location>
</feature>
<dbReference type="InterPro" id="IPR003340">
    <property type="entry name" value="B3_DNA-bd"/>
</dbReference>
<evidence type="ECO:0000256" key="1">
    <source>
        <dbReference type="ARBA" id="ARBA00004123"/>
    </source>
</evidence>
<dbReference type="STRING" id="4533.J3LQW0"/>
<organism evidence="8">
    <name type="scientific">Oryza brachyantha</name>
    <name type="common">malo sina</name>
    <dbReference type="NCBI Taxonomy" id="4533"/>
    <lineage>
        <taxon>Eukaryota</taxon>
        <taxon>Viridiplantae</taxon>
        <taxon>Streptophyta</taxon>
        <taxon>Embryophyta</taxon>
        <taxon>Tracheophyta</taxon>
        <taxon>Spermatophyta</taxon>
        <taxon>Magnoliopsida</taxon>
        <taxon>Liliopsida</taxon>
        <taxon>Poales</taxon>
        <taxon>Poaceae</taxon>
        <taxon>BOP clade</taxon>
        <taxon>Oryzoideae</taxon>
        <taxon>Oryzeae</taxon>
        <taxon>Oryzinae</taxon>
        <taxon>Oryza</taxon>
    </lineage>
</organism>
<name>J3LQW0_ORYBR</name>
<dbReference type="PANTHER" id="PTHR31391:SF48">
    <property type="entry name" value="B3 DOMAIN-CONTAINING PROTEIN OS03G0620500"/>
    <property type="match status" value="1"/>
</dbReference>
<proteinExistence type="predicted"/>
<evidence type="ECO:0000256" key="3">
    <source>
        <dbReference type="ARBA" id="ARBA00023125"/>
    </source>
</evidence>
<keyword evidence="2" id="KW-0805">Transcription regulation</keyword>
<dbReference type="PROSITE" id="PS50863">
    <property type="entry name" value="B3"/>
    <property type="match status" value="3"/>
</dbReference>
<keyword evidence="5" id="KW-0539">Nucleus</keyword>
<feature type="compositionally biased region" description="Low complexity" evidence="6">
    <location>
        <begin position="172"/>
        <end position="184"/>
    </location>
</feature>
<reference evidence="8" key="1">
    <citation type="journal article" date="2013" name="Nat. Commun.">
        <title>Whole-genome sequencing of Oryza brachyantha reveals mechanisms underlying Oryza genome evolution.</title>
        <authorList>
            <person name="Chen J."/>
            <person name="Huang Q."/>
            <person name="Gao D."/>
            <person name="Wang J."/>
            <person name="Lang Y."/>
            <person name="Liu T."/>
            <person name="Li B."/>
            <person name="Bai Z."/>
            <person name="Luis Goicoechea J."/>
            <person name="Liang C."/>
            <person name="Chen C."/>
            <person name="Zhang W."/>
            <person name="Sun S."/>
            <person name="Liao Y."/>
            <person name="Zhang X."/>
            <person name="Yang L."/>
            <person name="Song C."/>
            <person name="Wang M."/>
            <person name="Shi J."/>
            <person name="Liu G."/>
            <person name="Liu J."/>
            <person name="Zhou H."/>
            <person name="Zhou W."/>
            <person name="Yu Q."/>
            <person name="An N."/>
            <person name="Chen Y."/>
            <person name="Cai Q."/>
            <person name="Wang B."/>
            <person name="Liu B."/>
            <person name="Min J."/>
            <person name="Huang Y."/>
            <person name="Wu H."/>
            <person name="Li Z."/>
            <person name="Zhang Y."/>
            <person name="Yin Y."/>
            <person name="Song W."/>
            <person name="Jiang J."/>
            <person name="Jackson S.A."/>
            <person name="Wing R.A."/>
            <person name="Wang J."/>
            <person name="Chen M."/>
        </authorList>
    </citation>
    <scope>NUCLEOTIDE SEQUENCE [LARGE SCALE GENOMIC DNA]</scope>
    <source>
        <strain evidence="8">cv. IRGC 101232</strain>
    </source>
</reference>
<feature type="region of interest" description="Disordered" evidence="6">
    <location>
        <begin position="168"/>
        <end position="223"/>
    </location>
</feature>
<dbReference type="HOGENOM" id="CLU_015069_8_2_1"/>
<evidence type="ECO:0000256" key="2">
    <source>
        <dbReference type="ARBA" id="ARBA00023015"/>
    </source>
</evidence>
<dbReference type="PANTHER" id="PTHR31391">
    <property type="entry name" value="B3 DOMAIN-CONTAINING PROTEIN OS11G0197600-RELATED"/>
    <property type="match status" value="1"/>
</dbReference>
<keyword evidence="9" id="KW-1185">Reference proteome</keyword>
<keyword evidence="3" id="KW-0238">DNA-binding</keyword>
<comment type="subcellular location">
    <subcellularLocation>
        <location evidence="1">Nucleus</location>
    </subcellularLocation>
</comment>
<dbReference type="Pfam" id="PF02362">
    <property type="entry name" value="B3"/>
    <property type="match status" value="3"/>
</dbReference>
<feature type="domain" description="TF-B3" evidence="7">
    <location>
        <begin position="435"/>
        <end position="533"/>
    </location>
</feature>
<dbReference type="GO" id="GO:0005634">
    <property type="term" value="C:nucleus"/>
    <property type="evidence" value="ECO:0007669"/>
    <property type="project" value="UniProtKB-SubCell"/>
</dbReference>
<feature type="domain" description="TF-B3" evidence="7">
    <location>
        <begin position="269"/>
        <end position="368"/>
    </location>
</feature>
<dbReference type="EnsemblPlants" id="OB03G34360.1">
    <property type="protein sequence ID" value="OB03G34360.1"/>
    <property type="gene ID" value="OB03G34360"/>
</dbReference>
<reference evidence="8" key="2">
    <citation type="submission" date="2013-04" db="UniProtKB">
        <authorList>
            <consortium name="EnsemblPlants"/>
        </authorList>
    </citation>
    <scope>IDENTIFICATION</scope>
</reference>
<dbReference type="Gene3D" id="2.40.330.10">
    <property type="entry name" value="DNA-binding pseudobarrel domain"/>
    <property type="match status" value="3"/>
</dbReference>
<dbReference type="AlphaFoldDB" id="J3LQW0"/>
<evidence type="ECO:0000313" key="8">
    <source>
        <dbReference type="EnsemblPlants" id="OB03G34360.1"/>
    </source>
</evidence>
<dbReference type="GO" id="GO:0003677">
    <property type="term" value="F:DNA binding"/>
    <property type="evidence" value="ECO:0007669"/>
    <property type="project" value="UniProtKB-KW"/>
</dbReference>
<keyword evidence="4" id="KW-0804">Transcription</keyword>
<dbReference type="SUPFAM" id="SSF101936">
    <property type="entry name" value="DNA-binding pseudobarrel domain"/>
    <property type="match status" value="3"/>
</dbReference>
<evidence type="ECO:0000256" key="6">
    <source>
        <dbReference type="SAM" id="MobiDB-lite"/>
    </source>
</evidence>
<dbReference type="eggNOG" id="ENOG502QSIS">
    <property type="taxonomic scope" value="Eukaryota"/>
</dbReference>
<dbReference type="OMA" id="CIFERMM"/>
<dbReference type="Proteomes" id="UP000006038">
    <property type="component" value="Chromosome 3"/>
</dbReference>
<evidence type="ECO:0000259" key="7">
    <source>
        <dbReference type="PROSITE" id="PS50863"/>
    </source>
</evidence>